<keyword evidence="1" id="KW-0472">Membrane</keyword>
<dbReference type="EMBL" id="CP034539">
    <property type="protein sequence ID" value="AZQ38313.1"/>
    <property type="molecule type" value="Genomic_DNA"/>
</dbReference>
<feature type="transmembrane region" description="Helical" evidence="1">
    <location>
        <begin position="225"/>
        <end position="244"/>
    </location>
</feature>
<feature type="transmembrane region" description="Helical" evidence="1">
    <location>
        <begin position="315"/>
        <end position="338"/>
    </location>
</feature>
<reference evidence="2 3" key="1">
    <citation type="journal article" date="2019" name="Int. J. Syst. Evol. Microbiol.">
        <title>Streptomyces cyaneochromogenes sp. nov., a blue pigment-producing actinomycete from manganese-contaminated soil.</title>
        <authorList>
            <person name="Tang X."/>
            <person name="Zhao J."/>
            <person name="Li K."/>
            <person name="Chen Z."/>
            <person name="Sun Y."/>
            <person name="Gao J."/>
        </authorList>
    </citation>
    <scope>NUCLEOTIDE SEQUENCE [LARGE SCALE GENOMIC DNA]</scope>
    <source>
        <strain evidence="2 3">MK-45</strain>
    </source>
</reference>
<feature type="transmembrane region" description="Helical" evidence="1">
    <location>
        <begin position="251"/>
        <end position="271"/>
    </location>
</feature>
<evidence type="ECO:0000256" key="1">
    <source>
        <dbReference type="SAM" id="Phobius"/>
    </source>
</evidence>
<dbReference type="OrthoDB" id="4032310at2"/>
<feature type="transmembrane region" description="Helical" evidence="1">
    <location>
        <begin position="358"/>
        <end position="382"/>
    </location>
</feature>
<keyword evidence="1" id="KW-1133">Transmembrane helix</keyword>
<evidence type="ECO:0000313" key="3">
    <source>
        <dbReference type="Proteomes" id="UP000280298"/>
    </source>
</evidence>
<feature type="transmembrane region" description="Helical" evidence="1">
    <location>
        <begin position="283"/>
        <end position="303"/>
    </location>
</feature>
<accession>A0A3Q9EXR7</accession>
<keyword evidence="3" id="KW-1185">Reference proteome</keyword>
<dbReference type="Proteomes" id="UP000280298">
    <property type="component" value="Chromosome"/>
</dbReference>
<name>A0A3Q9EXR7_9ACTN</name>
<protein>
    <submittedName>
        <fullName evidence="2">Uncharacterized protein</fullName>
    </submittedName>
</protein>
<sequence>MTPEPQGPYNRRVRLVVEVRDDQDELELATGVLAAQGWGVRPARNGDSVTVDDGYAALVVEIPVHGSRWTARPTAVERLTSLAGRRKLDLWVRESKLIPPKPAEWQTTYHVHRKAPQDAGPVLRRLAEHWIAVGGLDVRHTLHLRGEHSDEQRDRALAELAARNIGGPPFDPDTHDIRRAMGPRTGTGSAAPHRDAGLIAVVCATVLVCVASGVVLGALASPWRLAAVLVPAAICWPVGAWMTSNAPPPKLVRLGCGVILTGAMTFVGWMWGRSADTDLSGLLTGLGMVLGIGLTLFGLWYALSASWFSRNVQWFLPVLAAPLPFVMPWVGAFLHAVYLEELFGVPAGAVHVGFYWQYAVAFRPLAVAVAFVLVLVALAGWARHFNVQAPVSGFFRLMLVLAGIVAVLTVVQISLDDLDKAADRTMNAAAEGRRPPAYFGIRPELVCVEPVGDKTPVINGPVPTGHPVLSFQASGDTVWLWDPAPARGEDTTRHALRVRAEDVALVRAEGRRC</sequence>
<dbReference type="AlphaFoldDB" id="A0A3Q9EXR7"/>
<dbReference type="KEGG" id="scya:EJ357_36700"/>
<feature type="transmembrane region" description="Helical" evidence="1">
    <location>
        <begin position="394"/>
        <end position="415"/>
    </location>
</feature>
<keyword evidence="1" id="KW-0812">Transmembrane</keyword>
<gene>
    <name evidence="2" type="ORF">EJ357_36700</name>
</gene>
<organism evidence="2 3">
    <name type="scientific">Streptomyces cyaneochromogenes</name>
    <dbReference type="NCBI Taxonomy" id="2496836"/>
    <lineage>
        <taxon>Bacteria</taxon>
        <taxon>Bacillati</taxon>
        <taxon>Actinomycetota</taxon>
        <taxon>Actinomycetes</taxon>
        <taxon>Kitasatosporales</taxon>
        <taxon>Streptomycetaceae</taxon>
        <taxon>Streptomyces</taxon>
    </lineage>
</organism>
<feature type="transmembrane region" description="Helical" evidence="1">
    <location>
        <begin position="198"/>
        <end position="219"/>
    </location>
</feature>
<evidence type="ECO:0000313" key="2">
    <source>
        <dbReference type="EMBL" id="AZQ38313.1"/>
    </source>
</evidence>
<proteinExistence type="predicted"/>
<dbReference type="RefSeq" id="WP_126395971.1">
    <property type="nucleotide sequence ID" value="NZ_CP034539.1"/>
</dbReference>